<name>A0A9W9TT95_PENCI</name>
<dbReference type="GeneID" id="81380258"/>
<gene>
    <name evidence="1" type="ORF">N7469_002171</name>
</gene>
<sequence>MASTAQAHCFLSRTINIVQHRTYFDSAEFIPKSEHNSADIPEKHIETEHPRQVSISQPFCAVPGNNNVCKDANKGFQAISHEYQKCQSRLHENDEAECKKMNDG</sequence>
<dbReference type="OrthoDB" id="5949865at2759"/>
<proteinExistence type="predicted"/>
<dbReference type="EMBL" id="JAPQKT010000002">
    <property type="protein sequence ID" value="KAJ5240580.1"/>
    <property type="molecule type" value="Genomic_DNA"/>
</dbReference>
<keyword evidence="2" id="KW-1185">Reference proteome</keyword>
<reference evidence="1" key="1">
    <citation type="submission" date="2022-11" db="EMBL/GenBank/DDBJ databases">
        <authorList>
            <person name="Petersen C."/>
        </authorList>
    </citation>
    <scope>NUCLEOTIDE SEQUENCE</scope>
    <source>
        <strain evidence="1">IBT 23319</strain>
    </source>
</reference>
<evidence type="ECO:0000313" key="1">
    <source>
        <dbReference type="EMBL" id="KAJ5240580.1"/>
    </source>
</evidence>
<dbReference type="AlphaFoldDB" id="A0A9W9TT95"/>
<accession>A0A9W9TT95</accession>
<reference evidence="1" key="2">
    <citation type="journal article" date="2023" name="IMA Fungus">
        <title>Comparative genomic study of the Penicillium genus elucidates a diverse pangenome and 15 lateral gene transfer events.</title>
        <authorList>
            <person name="Petersen C."/>
            <person name="Sorensen T."/>
            <person name="Nielsen M.R."/>
            <person name="Sondergaard T.E."/>
            <person name="Sorensen J.L."/>
            <person name="Fitzpatrick D.A."/>
            <person name="Frisvad J.C."/>
            <person name="Nielsen K.L."/>
        </authorList>
    </citation>
    <scope>NUCLEOTIDE SEQUENCE</scope>
    <source>
        <strain evidence="1">IBT 23319</strain>
    </source>
</reference>
<comment type="caution">
    <text evidence="1">The sequence shown here is derived from an EMBL/GenBank/DDBJ whole genome shotgun (WGS) entry which is preliminary data.</text>
</comment>
<dbReference type="Proteomes" id="UP001147733">
    <property type="component" value="Unassembled WGS sequence"/>
</dbReference>
<organism evidence="1 2">
    <name type="scientific">Penicillium citrinum</name>
    <dbReference type="NCBI Taxonomy" id="5077"/>
    <lineage>
        <taxon>Eukaryota</taxon>
        <taxon>Fungi</taxon>
        <taxon>Dikarya</taxon>
        <taxon>Ascomycota</taxon>
        <taxon>Pezizomycotina</taxon>
        <taxon>Eurotiomycetes</taxon>
        <taxon>Eurotiomycetidae</taxon>
        <taxon>Eurotiales</taxon>
        <taxon>Aspergillaceae</taxon>
        <taxon>Penicillium</taxon>
    </lineage>
</organism>
<protein>
    <submittedName>
        <fullName evidence="1">Uncharacterized protein</fullName>
    </submittedName>
</protein>
<evidence type="ECO:0000313" key="2">
    <source>
        <dbReference type="Proteomes" id="UP001147733"/>
    </source>
</evidence>
<dbReference type="RefSeq" id="XP_056503585.1">
    <property type="nucleotide sequence ID" value="XM_056641091.1"/>
</dbReference>